<dbReference type="InterPro" id="IPR002413">
    <property type="entry name" value="V5_allergen-like"/>
</dbReference>
<dbReference type="InterPro" id="IPR014044">
    <property type="entry name" value="CAP_dom"/>
</dbReference>
<dbReference type="PRINTS" id="PR00838">
    <property type="entry name" value="V5ALLERGEN"/>
</dbReference>
<sequence>MRFYRRSNVATLALGILAPFLLGASDFRVDFNERILAEHNRERKEMSVAPLQWDDELAAGAREWARYLSRTGRFEHSPDSPGQEPLGENIWGGTPAHYSPEQMVRLWIAEKKNYQPGVFPSNSRSGRVEDVSHYTQLIWRRTTRVGCALSGEGEEEILVCRYSSPGNVIGQPA</sequence>
<dbReference type="KEGG" id="spii:G7077_09565"/>
<dbReference type="SUPFAM" id="SSF55797">
    <property type="entry name" value="PR-1-like"/>
    <property type="match status" value="1"/>
</dbReference>
<accession>A0A6G7YQU7</accession>
<dbReference type="Gene3D" id="3.40.33.10">
    <property type="entry name" value="CAP"/>
    <property type="match status" value="1"/>
</dbReference>
<feature type="domain" description="SCP" evidence="1">
    <location>
        <begin position="30"/>
        <end position="170"/>
    </location>
</feature>
<evidence type="ECO:0000259" key="1">
    <source>
        <dbReference type="SMART" id="SM00198"/>
    </source>
</evidence>
<dbReference type="InterPro" id="IPR035940">
    <property type="entry name" value="CAP_sf"/>
</dbReference>
<evidence type="ECO:0000313" key="2">
    <source>
        <dbReference type="EMBL" id="QIK79107.1"/>
    </source>
</evidence>
<dbReference type="RefSeq" id="WP_166411498.1">
    <property type="nucleotide sequence ID" value="NZ_CP049869.1"/>
</dbReference>
<dbReference type="PANTHER" id="PTHR10334">
    <property type="entry name" value="CYSTEINE-RICH SECRETORY PROTEIN-RELATED"/>
    <property type="match status" value="1"/>
</dbReference>
<dbReference type="SMART" id="SM00198">
    <property type="entry name" value="SCP"/>
    <property type="match status" value="1"/>
</dbReference>
<reference evidence="2 3" key="1">
    <citation type="submission" date="2020-03" db="EMBL/GenBank/DDBJ databases">
        <title>Sphingomonas sp. nov., isolated from fish.</title>
        <authorList>
            <person name="Hyun D.-W."/>
            <person name="Bae J.-W."/>
        </authorList>
    </citation>
    <scope>NUCLEOTIDE SEQUENCE [LARGE SCALE GENOMIC DNA]</scope>
    <source>
        <strain evidence="2 3">HDW15B</strain>
    </source>
</reference>
<proteinExistence type="predicted"/>
<keyword evidence="3" id="KW-1185">Reference proteome</keyword>
<dbReference type="PRINTS" id="PR00837">
    <property type="entry name" value="V5TPXLIKE"/>
</dbReference>
<evidence type="ECO:0000313" key="3">
    <source>
        <dbReference type="Proteomes" id="UP000503222"/>
    </source>
</evidence>
<organism evidence="2 3">
    <name type="scientific">Sphingomonas piscis</name>
    <dbReference type="NCBI Taxonomy" id="2714943"/>
    <lineage>
        <taxon>Bacteria</taxon>
        <taxon>Pseudomonadati</taxon>
        <taxon>Pseudomonadota</taxon>
        <taxon>Alphaproteobacteria</taxon>
        <taxon>Sphingomonadales</taxon>
        <taxon>Sphingomonadaceae</taxon>
        <taxon>Sphingomonas</taxon>
    </lineage>
</organism>
<dbReference type="AlphaFoldDB" id="A0A6G7YQU7"/>
<protein>
    <submittedName>
        <fullName evidence="2">SCP-like extracellular</fullName>
    </submittedName>
</protein>
<gene>
    <name evidence="2" type="ORF">G7077_09565</name>
</gene>
<dbReference type="Proteomes" id="UP000503222">
    <property type="component" value="Chromosome"/>
</dbReference>
<name>A0A6G7YQU7_9SPHN</name>
<dbReference type="EMBL" id="CP049869">
    <property type="protein sequence ID" value="QIK79107.1"/>
    <property type="molecule type" value="Genomic_DNA"/>
</dbReference>
<dbReference type="InterPro" id="IPR001283">
    <property type="entry name" value="CRISP-related"/>
</dbReference>
<dbReference type="Pfam" id="PF00188">
    <property type="entry name" value="CAP"/>
    <property type="match status" value="1"/>
</dbReference>